<gene>
    <name evidence="1" type="ORF">AQUCO_00900140v1</name>
</gene>
<organism evidence="1 2">
    <name type="scientific">Aquilegia coerulea</name>
    <name type="common">Rocky mountain columbine</name>
    <dbReference type="NCBI Taxonomy" id="218851"/>
    <lineage>
        <taxon>Eukaryota</taxon>
        <taxon>Viridiplantae</taxon>
        <taxon>Streptophyta</taxon>
        <taxon>Embryophyta</taxon>
        <taxon>Tracheophyta</taxon>
        <taxon>Spermatophyta</taxon>
        <taxon>Magnoliopsida</taxon>
        <taxon>Ranunculales</taxon>
        <taxon>Ranunculaceae</taxon>
        <taxon>Thalictroideae</taxon>
        <taxon>Aquilegia</taxon>
    </lineage>
</organism>
<dbReference type="Proteomes" id="UP000230069">
    <property type="component" value="Unassembled WGS sequence"/>
</dbReference>
<name>A0A2G5EC97_AQUCA</name>
<proteinExistence type="predicted"/>
<protein>
    <submittedName>
        <fullName evidence="1">Uncharacterized protein</fullName>
    </submittedName>
</protein>
<dbReference type="EMBL" id="KZ305026">
    <property type="protein sequence ID" value="PIA53356.1"/>
    <property type="molecule type" value="Genomic_DNA"/>
</dbReference>
<evidence type="ECO:0000313" key="2">
    <source>
        <dbReference type="Proteomes" id="UP000230069"/>
    </source>
</evidence>
<dbReference type="AlphaFoldDB" id="A0A2G5EC97"/>
<accession>A0A2G5EC97</accession>
<evidence type="ECO:0000313" key="1">
    <source>
        <dbReference type="EMBL" id="PIA53356.1"/>
    </source>
</evidence>
<sequence length="102" mass="12033">MLVIKIEESGSSKVKLGEFGFFFISRCMILYFKKFHTKLCEIFDVLSLSYFHFKGNILRNIDLCRYHYIRVFINLGFHCVCLSTCLRNFLNLTYVLILGDIT</sequence>
<reference evidence="1 2" key="1">
    <citation type="submission" date="2017-09" db="EMBL/GenBank/DDBJ databases">
        <title>WGS assembly of Aquilegia coerulea Goldsmith.</title>
        <authorList>
            <person name="Hodges S."/>
            <person name="Kramer E."/>
            <person name="Nordborg M."/>
            <person name="Tomkins J."/>
            <person name="Borevitz J."/>
            <person name="Derieg N."/>
            <person name="Yan J."/>
            <person name="Mihaltcheva S."/>
            <person name="Hayes R.D."/>
            <person name="Rokhsar D."/>
        </authorList>
    </citation>
    <scope>NUCLEOTIDE SEQUENCE [LARGE SCALE GENOMIC DNA]</scope>
    <source>
        <strain evidence="2">cv. Goldsmith</strain>
    </source>
</reference>
<keyword evidence="2" id="KW-1185">Reference proteome</keyword>
<dbReference type="InParanoid" id="A0A2G5EC97"/>